<comment type="subcellular location">
    <subcellularLocation>
        <location evidence="1">Cell inner membrane</location>
        <topology evidence="1">Multi-pass membrane protein</topology>
    </subcellularLocation>
</comment>
<feature type="compositionally biased region" description="Polar residues" evidence="8">
    <location>
        <begin position="1"/>
        <end position="18"/>
    </location>
</feature>
<evidence type="ECO:0000313" key="10">
    <source>
        <dbReference type="EMBL" id="QUN07618.1"/>
    </source>
</evidence>
<dbReference type="Pfam" id="PF05128">
    <property type="entry name" value="DUF697"/>
    <property type="match status" value="1"/>
</dbReference>
<dbReference type="EMBL" id="CP073587">
    <property type="protein sequence ID" value="QUN07618.1"/>
    <property type="molecule type" value="Genomic_DNA"/>
</dbReference>
<evidence type="ECO:0000256" key="8">
    <source>
        <dbReference type="SAM" id="MobiDB-lite"/>
    </source>
</evidence>
<gene>
    <name evidence="10" type="ORF">KDN34_10495</name>
</gene>
<evidence type="ECO:0000256" key="6">
    <source>
        <dbReference type="ARBA" id="ARBA00022989"/>
    </source>
</evidence>
<evidence type="ECO:0000256" key="2">
    <source>
        <dbReference type="ARBA" id="ARBA00008255"/>
    </source>
</evidence>
<evidence type="ECO:0000313" key="11">
    <source>
        <dbReference type="Proteomes" id="UP000679575"/>
    </source>
</evidence>
<organism evidence="10 11">
    <name type="scientific">Shewanella yunxiaonensis</name>
    <dbReference type="NCBI Taxonomy" id="2829809"/>
    <lineage>
        <taxon>Bacteria</taxon>
        <taxon>Pseudomonadati</taxon>
        <taxon>Pseudomonadota</taxon>
        <taxon>Gammaproteobacteria</taxon>
        <taxon>Alteromonadales</taxon>
        <taxon>Shewanellaceae</taxon>
        <taxon>Shewanella</taxon>
    </lineage>
</organism>
<evidence type="ECO:0000256" key="5">
    <source>
        <dbReference type="ARBA" id="ARBA00022692"/>
    </source>
</evidence>
<dbReference type="PANTHER" id="PTHR39342">
    <property type="entry name" value="UPF0283 MEMBRANE PROTEIN YCJF"/>
    <property type="match status" value="1"/>
</dbReference>
<evidence type="ECO:0000256" key="1">
    <source>
        <dbReference type="ARBA" id="ARBA00004429"/>
    </source>
</evidence>
<evidence type="ECO:0000256" key="4">
    <source>
        <dbReference type="ARBA" id="ARBA00022519"/>
    </source>
</evidence>
<feature type="transmembrane region" description="Helical" evidence="9">
    <location>
        <begin position="110"/>
        <end position="130"/>
    </location>
</feature>
<keyword evidence="5 9" id="KW-0812">Transmembrane</keyword>
<dbReference type="Proteomes" id="UP000679575">
    <property type="component" value="Chromosome"/>
</dbReference>
<reference evidence="10 11" key="1">
    <citation type="submission" date="2021-04" db="EMBL/GenBank/DDBJ databases">
        <title>Novel species identification of genus Shewanella.</title>
        <authorList>
            <person name="Liu G."/>
        </authorList>
    </citation>
    <scope>NUCLEOTIDE SEQUENCE [LARGE SCALE GENOMIC DNA]</scope>
    <source>
        <strain evidence="10 11">FJAT-54481</strain>
    </source>
</reference>
<keyword evidence="7 9" id="KW-0472">Membrane</keyword>
<evidence type="ECO:0000256" key="7">
    <source>
        <dbReference type="ARBA" id="ARBA00023136"/>
    </source>
</evidence>
<dbReference type="NCBIfam" id="TIGR01620">
    <property type="entry name" value="hyp_HI0043"/>
    <property type="match status" value="1"/>
</dbReference>
<keyword evidence="11" id="KW-1185">Reference proteome</keyword>
<dbReference type="InterPro" id="IPR021147">
    <property type="entry name" value="DUF697"/>
</dbReference>
<feature type="transmembrane region" description="Helical" evidence="9">
    <location>
        <begin position="80"/>
        <end position="98"/>
    </location>
</feature>
<dbReference type="PANTHER" id="PTHR39342:SF1">
    <property type="entry name" value="UPF0283 MEMBRANE PROTEIN YCJF"/>
    <property type="match status" value="1"/>
</dbReference>
<feature type="region of interest" description="Disordered" evidence="8">
    <location>
        <begin position="1"/>
        <end position="22"/>
    </location>
</feature>
<keyword evidence="4" id="KW-0997">Cell inner membrane</keyword>
<keyword evidence="6 9" id="KW-1133">Transmembrane helix</keyword>
<sequence>MQSNENTAQPLTQQTTEQDNLRPFREYQQTTQVTFEPTATVLLPVKDTADADEILAHHAKKQASIGTLLRPKKLSRLAKLALSGLLAAVVVQTGLGLADAWTQSPWLFGFYSTVIGVVLLWTGGITLAEWRQLKKLKQMEDDRVIGARLLGSMQMGEALPFIRGITASMPSSAVAEIRALEAALSPEQNDAEQVRLFDTIVLRQRDQAAKKIVRHFAAESALLLAISPFAVLDMALVLWRNQKMISQIAESYGIKLGYWSRIRLFRGIVLNILYAGTTELAMDIGNQLLSVELTGKLSARLGQGLGAGLLTARLGYQAMALCRPLAFDDKQRPRLSGIHKELLQELQQLRQKAKQATEDNEVS</sequence>
<evidence type="ECO:0000256" key="3">
    <source>
        <dbReference type="ARBA" id="ARBA00022475"/>
    </source>
</evidence>
<keyword evidence="3" id="KW-1003">Cell membrane</keyword>
<feature type="transmembrane region" description="Helical" evidence="9">
    <location>
        <begin position="220"/>
        <end position="239"/>
    </location>
</feature>
<evidence type="ECO:0000256" key="9">
    <source>
        <dbReference type="SAM" id="Phobius"/>
    </source>
</evidence>
<dbReference type="InterPro" id="IPR006507">
    <property type="entry name" value="UPF0283"/>
</dbReference>
<accession>A0ABX7YXY0</accession>
<protein>
    <submittedName>
        <fullName evidence="10">TIGR01620 family protein</fullName>
    </submittedName>
</protein>
<comment type="similarity">
    <text evidence="2">Belongs to the UPF0283 family.</text>
</comment>
<proteinExistence type="inferred from homology"/>
<name>A0ABX7YXY0_9GAMM</name>